<proteinExistence type="predicted"/>
<evidence type="ECO:0000313" key="1">
    <source>
        <dbReference type="EMBL" id="CAK9056661.1"/>
    </source>
</evidence>
<comment type="caution">
    <text evidence="1">The sequence shown here is derived from an EMBL/GenBank/DDBJ whole genome shotgun (WGS) entry which is preliminary data.</text>
</comment>
<sequence length="176" mass="18993">MDGQMCHGGGRVLGKSLMCSRPEQKKPASVRADTARSALERLRAQHVRVDLFHVSGLLRGVSWRQALQLRSDAEDEGLQPNVVFDTACHFGASPSAWPRGLRLIGAQMDLLALNKALAVASWTCSLALLCLGMLETQGGRGVKRIASTITSPPTAQHVFEVFESSLLQTGGLIFQV</sequence>
<name>A0ABP0MZC3_9DINO</name>
<protein>
    <submittedName>
        <fullName evidence="1">Uncharacterized protein</fullName>
    </submittedName>
</protein>
<organism evidence="1 2">
    <name type="scientific">Durusdinium trenchii</name>
    <dbReference type="NCBI Taxonomy" id="1381693"/>
    <lineage>
        <taxon>Eukaryota</taxon>
        <taxon>Sar</taxon>
        <taxon>Alveolata</taxon>
        <taxon>Dinophyceae</taxon>
        <taxon>Suessiales</taxon>
        <taxon>Symbiodiniaceae</taxon>
        <taxon>Durusdinium</taxon>
    </lineage>
</organism>
<evidence type="ECO:0000313" key="2">
    <source>
        <dbReference type="Proteomes" id="UP001642464"/>
    </source>
</evidence>
<gene>
    <name evidence="1" type="ORF">SCF082_LOCUS30513</name>
</gene>
<keyword evidence="2" id="KW-1185">Reference proteome</keyword>
<accession>A0ABP0MZC3</accession>
<dbReference type="Proteomes" id="UP001642464">
    <property type="component" value="Unassembled WGS sequence"/>
</dbReference>
<reference evidence="1 2" key="1">
    <citation type="submission" date="2024-02" db="EMBL/GenBank/DDBJ databases">
        <authorList>
            <person name="Chen Y."/>
            <person name="Shah S."/>
            <person name="Dougan E. K."/>
            <person name="Thang M."/>
            <person name="Chan C."/>
        </authorList>
    </citation>
    <scope>NUCLEOTIDE SEQUENCE [LARGE SCALE GENOMIC DNA]</scope>
</reference>
<dbReference type="EMBL" id="CAXAMM010025224">
    <property type="protein sequence ID" value="CAK9056661.1"/>
    <property type="molecule type" value="Genomic_DNA"/>
</dbReference>